<dbReference type="EMBL" id="SGXG01000001">
    <property type="protein sequence ID" value="RZS96508.1"/>
    <property type="molecule type" value="Genomic_DNA"/>
</dbReference>
<evidence type="ECO:0000313" key="2">
    <source>
        <dbReference type="Proteomes" id="UP000292209"/>
    </source>
</evidence>
<organism evidence="1 2">
    <name type="scientific">Cecembia calidifontis</name>
    <dbReference type="NCBI Taxonomy" id="1187080"/>
    <lineage>
        <taxon>Bacteria</taxon>
        <taxon>Pseudomonadati</taxon>
        <taxon>Bacteroidota</taxon>
        <taxon>Cytophagia</taxon>
        <taxon>Cytophagales</taxon>
        <taxon>Cyclobacteriaceae</taxon>
        <taxon>Cecembia</taxon>
    </lineage>
</organism>
<keyword evidence="2" id="KW-1185">Reference proteome</keyword>
<reference evidence="1 2" key="1">
    <citation type="submission" date="2019-02" db="EMBL/GenBank/DDBJ databases">
        <title>Genomic Encyclopedia of Archaeal and Bacterial Type Strains, Phase II (KMG-II): from individual species to whole genera.</title>
        <authorList>
            <person name="Goeker M."/>
        </authorList>
    </citation>
    <scope>NUCLEOTIDE SEQUENCE [LARGE SCALE GENOMIC DNA]</scope>
    <source>
        <strain evidence="1 2">DSM 21411</strain>
    </source>
</reference>
<dbReference type="Proteomes" id="UP000292209">
    <property type="component" value="Unassembled WGS sequence"/>
</dbReference>
<sequence>MYIEARDRRQESRNKNQDYTQHFFIFHLLSSTLSGLIEPRKVVVFLILGCTQGY</sequence>
<name>A0A4Q7PA84_9BACT</name>
<protein>
    <submittedName>
        <fullName evidence="1">Uncharacterized protein</fullName>
    </submittedName>
</protein>
<accession>A0A4Q7PA84</accession>
<proteinExistence type="predicted"/>
<gene>
    <name evidence="1" type="ORF">BC751_2083</name>
</gene>
<dbReference type="AlphaFoldDB" id="A0A4Q7PA84"/>
<evidence type="ECO:0000313" key="1">
    <source>
        <dbReference type="EMBL" id="RZS96508.1"/>
    </source>
</evidence>
<comment type="caution">
    <text evidence="1">The sequence shown here is derived from an EMBL/GenBank/DDBJ whole genome shotgun (WGS) entry which is preliminary data.</text>
</comment>